<dbReference type="eggNOG" id="COG0546">
    <property type="taxonomic scope" value="Bacteria"/>
</dbReference>
<dbReference type="Gene3D" id="1.10.150.240">
    <property type="entry name" value="Putative phosphatase, domain 2"/>
    <property type="match status" value="1"/>
</dbReference>
<dbReference type="KEGG" id="sfu:Sfum_3382"/>
<organism evidence="5 6">
    <name type="scientific">Syntrophobacter fumaroxidans (strain DSM 10017 / MPOB)</name>
    <dbReference type="NCBI Taxonomy" id="335543"/>
    <lineage>
        <taxon>Bacteria</taxon>
        <taxon>Pseudomonadati</taxon>
        <taxon>Thermodesulfobacteriota</taxon>
        <taxon>Syntrophobacteria</taxon>
        <taxon>Syntrophobacterales</taxon>
        <taxon>Syntrophobacteraceae</taxon>
        <taxon>Syntrophobacter</taxon>
    </lineage>
</organism>
<dbReference type="Pfam" id="PF13419">
    <property type="entry name" value="HAD_2"/>
    <property type="match status" value="1"/>
</dbReference>
<reference evidence="5 6" key="1">
    <citation type="submission" date="2006-10" db="EMBL/GenBank/DDBJ databases">
        <title>Complete sequence of Syntrophobacter fumaroxidans MPOB.</title>
        <authorList>
            <consortium name="US DOE Joint Genome Institute"/>
            <person name="Copeland A."/>
            <person name="Lucas S."/>
            <person name="Lapidus A."/>
            <person name="Barry K."/>
            <person name="Detter J.C."/>
            <person name="Glavina del Rio T."/>
            <person name="Hammon N."/>
            <person name="Israni S."/>
            <person name="Pitluck S."/>
            <person name="Goltsman E.G."/>
            <person name="Martinez M."/>
            <person name="Schmutz J."/>
            <person name="Larimer F."/>
            <person name="Land M."/>
            <person name="Hauser L."/>
            <person name="Kyrpides N."/>
            <person name="Kim E."/>
            <person name="Boone D.R."/>
            <person name="Brockman F."/>
            <person name="Culley D."/>
            <person name="Ferry J."/>
            <person name="Gunsalus R."/>
            <person name="McInerney M.J."/>
            <person name="Morrison M."/>
            <person name="Plugge C."/>
            <person name="Rohlin L."/>
            <person name="Scholten J."/>
            <person name="Sieber J."/>
            <person name="Stams A.J.M."/>
            <person name="Worm P."/>
            <person name="Henstra A.M."/>
            <person name="Richardson P."/>
        </authorList>
    </citation>
    <scope>NUCLEOTIDE SEQUENCE [LARGE SCALE GENOMIC DNA]</scope>
    <source>
        <strain evidence="6">DSM 10017 / MPOB</strain>
    </source>
</reference>
<dbReference type="EC" id="3.1.3.18" evidence="4"/>
<sequence>MKHQAVIFDVDGTLLDSLEDLADSMDTVLRQNNFPVHSLDRYKYFVGNGMENLVRRALPEERRSDEALVAECFDRMREEYANRWNAKTRLYEGIPELLDALAGLNVRISVLSNKPHDFTRKVVGELLGRWRFDHVFGERMSVPRKPDPAAALEIAGLSGISPGRFLYLGDTATDMRTATAAGMFAVGALWGFRTADELLSAGAMALIRNPLELLPLL</sequence>
<comment type="pathway">
    <text evidence="2">Organic acid metabolism; glycolate biosynthesis; glycolate from 2-phosphoglycolate: step 1/1.</text>
</comment>
<evidence type="ECO:0000313" key="5">
    <source>
        <dbReference type="EMBL" id="ABK19055.1"/>
    </source>
</evidence>
<dbReference type="NCBIfam" id="TIGR01549">
    <property type="entry name" value="HAD-SF-IA-v1"/>
    <property type="match status" value="1"/>
</dbReference>
<dbReference type="InterPro" id="IPR036412">
    <property type="entry name" value="HAD-like_sf"/>
</dbReference>
<comment type="catalytic activity">
    <reaction evidence="1">
        <text>2-phosphoglycolate + H2O = glycolate + phosphate</text>
        <dbReference type="Rhea" id="RHEA:14369"/>
        <dbReference type="ChEBI" id="CHEBI:15377"/>
        <dbReference type="ChEBI" id="CHEBI:29805"/>
        <dbReference type="ChEBI" id="CHEBI:43474"/>
        <dbReference type="ChEBI" id="CHEBI:58033"/>
        <dbReference type="EC" id="3.1.3.18"/>
    </reaction>
</comment>
<evidence type="ECO:0000256" key="2">
    <source>
        <dbReference type="ARBA" id="ARBA00004818"/>
    </source>
</evidence>
<dbReference type="Gene3D" id="3.40.50.1000">
    <property type="entry name" value="HAD superfamily/HAD-like"/>
    <property type="match status" value="1"/>
</dbReference>
<dbReference type="Proteomes" id="UP000001784">
    <property type="component" value="Chromosome"/>
</dbReference>
<dbReference type="HOGENOM" id="CLU_045011_19_1_7"/>
<dbReference type="InterPro" id="IPR023198">
    <property type="entry name" value="PGP-like_dom2"/>
</dbReference>
<proteinExistence type="inferred from homology"/>
<dbReference type="SFLD" id="SFLDS00003">
    <property type="entry name" value="Haloacid_Dehalogenase"/>
    <property type="match status" value="1"/>
</dbReference>
<accession>A0LNQ3</accession>
<comment type="similarity">
    <text evidence="3">Belongs to the HAD-like hydrolase superfamily. CbbY/CbbZ/Gph/YieH family.</text>
</comment>
<dbReference type="SFLD" id="SFLDG01129">
    <property type="entry name" value="C1.5:_HAD__Beta-PGM__Phosphata"/>
    <property type="match status" value="1"/>
</dbReference>
<keyword evidence="5" id="KW-0378">Hydrolase</keyword>
<dbReference type="GO" id="GO:0008967">
    <property type="term" value="F:phosphoglycolate phosphatase activity"/>
    <property type="evidence" value="ECO:0007669"/>
    <property type="project" value="UniProtKB-EC"/>
</dbReference>
<dbReference type="GO" id="GO:0005829">
    <property type="term" value="C:cytosol"/>
    <property type="evidence" value="ECO:0007669"/>
    <property type="project" value="TreeGrafter"/>
</dbReference>
<dbReference type="OrthoDB" id="9792518at2"/>
<dbReference type="EMBL" id="CP000478">
    <property type="protein sequence ID" value="ABK19055.1"/>
    <property type="molecule type" value="Genomic_DNA"/>
</dbReference>
<dbReference type="InterPro" id="IPR023214">
    <property type="entry name" value="HAD_sf"/>
</dbReference>
<dbReference type="PANTHER" id="PTHR43434">
    <property type="entry name" value="PHOSPHOGLYCOLATE PHOSPHATASE"/>
    <property type="match status" value="1"/>
</dbReference>
<gene>
    <name evidence="5" type="ordered locus">Sfum_3382</name>
</gene>
<dbReference type="AlphaFoldDB" id="A0LNQ3"/>
<dbReference type="FunCoup" id="A0LNQ3">
    <property type="interactions" value="446"/>
</dbReference>
<dbReference type="InParanoid" id="A0LNQ3"/>
<keyword evidence="6" id="KW-1185">Reference proteome</keyword>
<dbReference type="InterPro" id="IPR050155">
    <property type="entry name" value="HAD-like_hydrolase_sf"/>
</dbReference>
<dbReference type="SUPFAM" id="SSF56784">
    <property type="entry name" value="HAD-like"/>
    <property type="match status" value="1"/>
</dbReference>
<dbReference type="PANTHER" id="PTHR43434:SF1">
    <property type="entry name" value="PHOSPHOGLYCOLATE PHOSPHATASE"/>
    <property type="match status" value="1"/>
</dbReference>
<dbReference type="GO" id="GO:0006281">
    <property type="term" value="P:DNA repair"/>
    <property type="evidence" value="ECO:0007669"/>
    <property type="project" value="TreeGrafter"/>
</dbReference>
<evidence type="ECO:0000256" key="3">
    <source>
        <dbReference type="ARBA" id="ARBA00006171"/>
    </source>
</evidence>
<evidence type="ECO:0000256" key="4">
    <source>
        <dbReference type="ARBA" id="ARBA00013078"/>
    </source>
</evidence>
<dbReference type="RefSeq" id="WP_011700180.1">
    <property type="nucleotide sequence ID" value="NC_008554.1"/>
</dbReference>
<evidence type="ECO:0000256" key="1">
    <source>
        <dbReference type="ARBA" id="ARBA00000830"/>
    </source>
</evidence>
<dbReference type="InterPro" id="IPR041492">
    <property type="entry name" value="HAD_2"/>
</dbReference>
<evidence type="ECO:0000313" key="6">
    <source>
        <dbReference type="Proteomes" id="UP000001784"/>
    </source>
</evidence>
<dbReference type="InterPro" id="IPR006439">
    <property type="entry name" value="HAD-SF_hydro_IA"/>
</dbReference>
<name>A0LNQ3_SYNFM</name>
<dbReference type="STRING" id="335543.Sfum_3382"/>
<protein>
    <recommendedName>
        <fullName evidence="4">phosphoglycolate phosphatase</fullName>
        <ecNumber evidence="4">3.1.3.18</ecNumber>
    </recommendedName>
</protein>